<dbReference type="Proteomes" id="UP001470809">
    <property type="component" value="Chromosome"/>
</dbReference>
<organism evidence="2 3">
    <name type="scientific">Yoonia rhodophyticola</name>
    <dbReference type="NCBI Taxonomy" id="3137370"/>
    <lineage>
        <taxon>Bacteria</taxon>
        <taxon>Pseudomonadati</taxon>
        <taxon>Pseudomonadota</taxon>
        <taxon>Alphaproteobacteria</taxon>
        <taxon>Rhodobacterales</taxon>
        <taxon>Paracoccaceae</taxon>
        <taxon>Yoonia</taxon>
    </lineage>
</organism>
<dbReference type="GO" id="GO:0016491">
    <property type="term" value="F:oxidoreductase activity"/>
    <property type="evidence" value="ECO:0007669"/>
    <property type="project" value="InterPro"/>
</dbReference>
<accession>A0AAN0NKT8</accession>
<evidence type="ECO:0000313" key="2">
    <source>
        <dbReference type="EMBL" id="WZU67680.1"/>
    </source>
</evidence>
<dbReference type="Gene3D" id="3.40.30.10">
    <property type="entry name" value="Glutaredoxin"/>
    <property type="match status" value="1"/>
</dbReference>
<protein>
    <submittedName>
        <fullName evidence="2">DsbA family protein</fullName>
    </submittedName>
</protein>
<feature type="domain" description="DSBA-like thioredoxin" evidence="1">
    <location>
        <begin position="10"/>
        <end position="182"/>
    </location>
</feature>
<dbReference type="InterPro" id="IPR036249">
    <property type="entry name" value="Thioredoxin-like_sf"/>
</dbReference>
<name>A0AAN0NKT8_9RHOB</name>
<keyword evidence="3" id="KW-1185">Reference proteome</keyword>
<dbReference type="AlphaFoldDB" id="A0AAN0NKT8"/>
<reference evidence="3" key="1">
    <citation type="submission" date="2024-04" db="EMBL/GenBank/DDBJ databases">
        <title>Phylogenomic analyses of a clade within the roseobacter group suggest taxonomic reassignments of species of the genera Aestuariivita, Citreicella, Loktanella, Nautella, Pelagibaca, Ruegeria, Thalassobius, Thiobacimonas and Tropicibacter, and the proposal o.</title>
        <authorList>
            <person name="Jeon C.O."/>
        </authorList>
    </citation>
    <scope>NUCLEOTIDE SEQUENCE [LARGE SCALE GENOMIC DNA]</scope>
    <source>
        <strain evidence="3">SS1-5</strain>
    </source>
</reference>
<evidence type="ECO:0000313" key="3">
    <source>
        <dbReference type="Proteomes" id="UP001470809"/>
    </source>
</evidence>
<dbReference type="Pfam" id="PF01323">
    <property type="entry name" value="DSBA"/>
    <property type="match status" value="1"/>
</dbReference>
<proteinExistence type="predicted"/>
<dbReference type="RefSeq" id="WP_342076990.1">
    <property type="nucleotide sequence ID" value="NZ_CP151767.2"/>
</dbReference>
<evidence type="ECO:0000259" key="1">
    <source>
        <dbReference type="Pfam" id="PF01323"/>
    </source>
</evidence>
<dbReference type="KEGG" id="yrh:AABB31_22680"/>
<dbReference type="SUPFAM" id="SSF52833">
    <property type="entry name" value="Thioredoxin-like"/>
    <property type="match status" value="1"/>
</dbReference>
<reference evidence="2 3" key="2">
    <citation type="submission" date="2024-08" db="EMBL/GenBank/DDBJ databases">
        <title>Phylogenomic analyses of a clade within the roseobacter group suggest taxonomic reassignments of species of the genera Aestuariivita, Citreicella, Loktanella, Nautella, Pelagibaca, Ruegeria, Thalassobius, Thiobacimonas and Tropicibacter, and the proposal o.</title>
        <authorList>
            <person name="Jeon C.O."/>
        </authorList>
    </citation>
    <scope>NUCLEOTIDE SEQUENCE [LARGE SCALE GENOMIC DNA]</scope>
    <source>
        <strain evidence="2 3">SS1-5</strain>
    </source>
</reference>
<gene>
    <name evidence="2" type="ORF">AABB31_22680</name>
</gene>
<sequence>MSDPKFTIIYDTYCGWCYGAAPVFDALVATGADVEVLHRHLFQGPLAYRMSEGKGALVLKADARIHALTGQEFSDVYKKNVVLSDTEILASHYTAQAAALVHAQGPAKEFALRQRLEKARYIDGVSAADRDAVVAALRAEDVPADQADQLGSADLAARAAVTTRKAESLMAQVGSQGVPTVLKTVGDTISQIDHSAFYGRPEDVASLVR</sequence>
<dbReference type="EMBL" id="CP151767">
    <property type="protein sequence ID" value="WZU67680.1"/>
    <property type="molecule type" value="Genomic_DNA"/>
</dbReference>
<dbReference type="InterPro" id="IPR001853">
    <property type="entry name" value="DSBA-like_thioredoxin_dom"/>
</dbReference>